<evidence type="ECO:0000256" key="2">
    <source>
        <dbReference type="ARBA" id="ARBA00022475"/>
    </source>
</evidence>
<organism evidence="7 8">
    <name type="scientific">Deinococcus aerius</name>
    <dbReference type="NCBI Taxonomy" id="200253"/>
    <lineage>
        <taxon>Bacteria</taxon>
        <taxon>Thermotogati</taxon>
        <taxon>Deinococcota</taxon>
        <taxon>Deinococci</taxon>
        <taxon>Deinococcales</taxon>
        <taxon>Deinococcaceae</taxon>
        <taxon>Deinococcus</taxon>
    </lineage>
</organism>
<dbReference type="Pfam" id="PF03739">
    <property type="entry name" value="LptF_LptG"/>
    <property type="match status" value="1"/>
</dbReference>
<gene>
    <name evidence="7" type="ORF">DAERI_160025</name>
</gene>
<keyword evidence="4 6" id="KW-1133">Transmembrane helix</keyword>
<keyword evidence="5 6" id="KW-0472">Membrane</keyword>
<dbReference type="OrthoDB" id="58676at2"/>
<comment type="caution">
    <text evidence="7">The sequence shown here is derived from an EMBL/GenBank/DDBJ whole genome shotgun (WGS) entry which is preliminary data.</text>
</comment>
<sequence length="348" mass="37861">MPITLIRYVLREVLRWYAAGVALFLILQLTDALSTTVGLLLSYDATLLQAVKAFVALSPTFLNRSLVLAVPFAVLLTFGRLQGDSELKAMFAGGVPPLRLVWPLAVPFVLIGLVAFVNTGYVAPGAPARWNQAWYGIFRTTPPPPARDNYTYASPGALYYAGRVSNDRGGAVARLEGVLVERGGETITAPSGTWDTRKKTWTVQDAWVTRPGQDPRRVATPLVFPQTDTLRPPPPPAEQVSTPELQARLASGLGTPQERRQDTFELTRRYADPLTPVVFALAAGALGLLLRNRAAGFAATVVFLVSFYVLWIGMPQLARAGAMAPALAAWLPNLVFLLVTGLLVWRLR</sequence>
<proteinExistence type="predicted"/>
<feature type="transmembrane region" description="Helical" evidence="6">
    <location>
        <begin position="100"/>
        <end position="121"/>
    </location>
</feature>
<dbReference type="PANTHER" id="PTHR33529:SF6">
    <property type="entry name" value="YJGP_YJGQ FAMILY PERMEASE"/>
    <property type="match status" value="1"/>
</dbReference>
<feature type="transmembrane region" description="Helical" evidence="6">
    <location>
        <begin position="16"/>
        <end position="41"/>
    </location>
</feature>
<evidence type="ECO:0000256" key="1">
    <source>
        <dbReference type="ARBA" id="ARBA00004651"/>
    </source>
</evidence>
<dbReference type="RefSeq" id="WP_103130953.1">
    <property type="nucleotide sequence ID" value="NZ_BFAG01000016.1"/>
</dbReference>
<keyword evidence="8" id="KW-1185">Reference proteome</keyword>
<evidence type="ECO:0000256" key="3">
    <source>
        <dbReference type="ARBA" id="ARBA00022692"/>
    </source>
</evidence>
<dbReference type="EMBL" id="BFAG01000016">
    <property type="protein sequence ID" value="GBF07647.1"/>
    <property type="molecule type" value="Genomic_DNA"/>
</dbReference>
<dbReference type="GO" id="GO:0015920">
    <property type="term" value="P:lipopolysaccharide transport"/>
    <property type="evidence" value="ECO:0007669"/>
    <property type="project" value="TreeGrafter"/>
</dbReference>
<dbReference type="PANTHER" id="PTHR33529">
    <property type="entry name" value="SLR0882 PROTEIN-RELATED"/>
    <property type="match status" value="1"/>
</dbReference>
<dbReference type="AlphaFoldDB" id="A0A2I9DX29"/>
<dbReference type="Proteomes" id="UP000236569">
    <property type="component" value="Unassembled WGS sequence"/>
</dbReference>
<dbReference type="GO" id="GO:0043190">
    <property type="term" value="C:ATP-binding cassette (ABC) transporter complex"/>
    <property type="evidence" value="ECO:0007669"/>
    <property type="project" value="TreeGrafter"/>
</dbReference>
<dbReference type="InterPro" id="IPR005495">
    <property type="entry name" value="LptG/LptF_permease"/>
</dbReference>
<feature type="transmembrane region" description="Helical" evidence="6">
    <location>
        <begin position="326"/>
        <end position="345"/>
    </location>
</feature>
<protein>
    <submittedName>
        <fullName evidence="7">Permease YjgP/YjgQ</fullName>
    </submittedName>
</protein>
<evidence type="ECO:0000256" key="5">
    <source>
        <dbReference type="ARBA" id="ARBA00023136"/>
    </source>
</evidence>
<comment type="subcellular location">
    <subcellularLocation>
        <location evidence="1">Cell membrane</location>
        <topology evidence="1">Multi-pass membrane protein</topology>
    </subcellularLocation>
</comment>
<feature type="transmembrane region" description="Helical" evidence="6">
    <location>
        <begin position="297"/>
        <end position="314"/>
    </location>
</feature>
<evidence type="ECO:0000256" key="4">
    <source>
        <dbReference type="ARBA" id="ARBA00022989"/>
    </source>
</evidence>
<evidence type="ECO:0000313" key="7">
    <source>
        <dbReference type="EMBL" id="GBF07647.1"/>
    </source>
</evidence>
<evidence type="ECO:0000313" key="8">
    <source>
        <dbReference type="Proteomes" id="UP000236569"/>
    </source>
</evidence>
<accession>A0A2I9DX29</accession>
<keyword evidence="2" id="KW-1003">Cell membrane</keyword>
<keyword evidence="3 6" id="KW-0812">Transmembrane</keyword>
<evidence type="ECO:0000256" key="6">
    <source>
        <dbReference type="SAM" id="Phobius"/>
    </source>
</evidence>
<reference evidence="8" key="1">
    <citation type="submission" date="2018-01" db="EMBL/GenBank/DDBJ databases">
        <title>Draft Genome Sequence of the Radioresistant Bacterium Deinococcus aerius TR0125, Isolated from the Higher Atmosphere above Japan.</title>
        <authorList>
            <person name="Satoh K."/>
            <person name="Arai H."/>
            <person name="Sanzen T."/>
            <person name="Kawaguchi Y."/>
            <person name="Hayashi H."/>
            <person name="Yokobori S."/>
            <person name="Yamagishi A."/>
            <person name="Oono Y."/>
            <person name="Narumi I."/>
        </authorList>
    </citation>
    <scope>NUCLEOTIDE SEQUENCE [LARGE SCALE GENOMIC DNA]</scope>
    <source>
        <strain evidence="8">TR0125</strain>
    </source>
</reference>
<name>A0A2I9DX29_9DEIO</name>